<accession>A0A9P4QEX3</accession>
<comment type="caution">
    <text evidence="2">The sequence shown here is derived from an EMBL/GenBank/DDBJ whole genome shotgun (WGS) entry which is preliminary data.</text>
</comment>
<name>A0A9P4QEX3_9PEZI</name>
<evidence type="ECO:0000313" key="3">
    <source>
        <dbReference type="Proteomes" id="UP000799441"/>
    </source>
</evidence>
<evidence type="ECO:0000313" key="2">
    <source>
        <dbReference type="EMBL" id="KAF2723442.1"/>
    </source>
</evidence>
<dbReference type="Proteomes" id="UP000799441">
    <property type="component" value="Unassembled WGS sequence"/>
</dbReference>
<organism evidence="2 3">
    <name type="scientific">Polychaeton citri CBS 116435</name>
    <dbReference type="NCBI Taxonomy" id="1314669"/>
    <lineage>
        <taxon>Eukaryota</taxon>
        <taxon>Fungi</taxon>
        <taxon>Dikarya</taxon>
        <taxon>Ascomycota</taxon>
        <taxon>Pezizomycotina</taxon>
        <taxon>Dothideomycetes</taxon>
        <taxon>Dothideomycetidae</taxon>
        <taxon>Capnodiales</taxon>
        <taxon>Capnodiaceae</taxon>
        <taxon>Polychaeton</taxon>
    </lineage>
</organism>
<gene>
    <name evidence="2" type="ORF">K431DRAFT_301695</name>
</gene>
<protein>
    <submittedName>
        <fullName evidence="2">Uncharacterized protein</fullName>
    </submittedName>
</protein>
<keyword evidence="3" id="KW-1185">Reference proteome</keyword>
<dbReference type="AlphaFoldDB" id="A0A9P4QEX3"/>
<proteinExistence type="predicted"/>
<feature type="compositionally biased region" description="Acidic residues" evidence="1">
    <location>
        <begin position="24"/>
        <end position="36"/>
    </location>
</feature>
<sequence length="166" mass="17734">MKDEVKGDSEVEIVDGLGKSVDESANEEGTESEVNDDNTVGSDDGEYDEITLDNDGAAGIALITKDGKANNDDVETLLELCEIPVEVGLTVNKVDDKAASLKELSVLELIAVDTNIGLRVLPAVMEFNNEVADVEMRVEEEGEGMVLVAEKPGPEPLKNFRLIAAT</sequence>
<evidence type="ECO:0000256" key="1">
    <source>
        <dbReference type="SAM" id="MobiDB-lite"/>
    </source>
</evidence>
<dbReference type="EMBL" id="MU003776">
    <property type="protein sequence ID" value="KAF2723442.1"/>
    <property type="molecule type" value="Genomic_DNA"/>
</dbReference>
<reference evidence="2" key="1">
    <citation type="journal article" date="2020" name="Stud. Mycol.">
        <title>101 Dothideomycetes genomes: a test case for predicting lifestyles and emergence of pathogens.</title>
        <authorList>
            <person name="Haridas S."/>
            <person name="Albert R."/>
            <person name="Binder M."/>
            <person name="Bloem J."/>
            <person name="Labutti K."/>
            <person name="Salamov A."/>
            <person name="Andreopoulos B."/>
            <person name="Baker S."/>
            <person name="Barry K."/>
            <person name="Bills G."/>
            <person name="Bluhm B."/>
            <person name="Cannon C."/>
            <person name="Castanera R."/>
            <person name="Culley D."/>
            <person name="Daum C."/>
            <person name="Ezra D."/>
            <person name="Gonzalez J."/>
            <person name="Henrissat B."/>
            <person name="Kuo A."/>
            <person name="Liang C."/>
            <person name="Lipzen A."/>
            <person name="Lutzoni F."/>
            <person name="Magnuson J."/>
            <person name="Mondo S."/>
            <person name="Nolan M."/>
            <person name="Ohm R."/>
            <person name="Pangilinan J."/>
            <person name="Park H.-J."/>
            <person name="Ramirez L."/>
            <person name="Alfaro M."/>
            <person name="Sun H."/>
            <person name="Tritt A."/>
            <person name="Yoshinaga Y."/>
            <person name="Zwiers L.-H."/>
            <person name="Turgeon B."/>
            <person name="Goodwin S."/>
            <person name="Spatafora J."/>
            <person name="Crous P."/>
            <person name="Grigoriev I."/>
        </authorList>
    </citation>
    <scope>NUCLEOTIDE SEQUENCE</scope>
    <source>
        <strain evidence="2">CBS 116435</strain>
    </source>
</reference>
<feature type="region of interest" description="Disordered" evidence="1">
    <location>
        <begin position="1"/>
        <end position="49"/>
    </location>
</feature>